<name>A0A975D7X1_9SPHN</name>
<feature type="domain" description="MOSC" evidence="1">
    <location>
        <begin position="128"/>
        <end position="278"/>
    </location>
</feature>
<dbReference type="Proteomes" id="UP000664914">
    <property type="component" value="Chromosome"/>
</dbReference>
<dbReference type="EMBL" id="CP059319">
    <property type="protein sequence ID" value="QTH24680.1"/>
    <property type="molecule type" value="Genomic_DNA"/>
</dbReference>
<sequence length="280" mass="29301">MEGPAGRIEHLHRYPVKSLLGERLDRASIDTKGIAGDRRMALLDTASGKIASAKHPALWAGLLACRARPDADGIEIVLPGGRAVQAGSAEADAALSALLGREVRIVDTPPQDATVDRADPDALLESGAPPRVPATLTRLGAGSPPGTFFDFAPIHFVTTATLEHVAQLAGRTLDAIRYRPNLVVRTPAGTPPFVENQWIGRLLALSGGVRLKVVVPTPRCAVPTLDHGGLGTDLEALRVAVRHNRVQIFDLGRLPCLGAYAQVVASGSVAAGDEVSLSDG</sequence>
<organism evidence="2 3">
    <name type="scientific">Rhizorhabdus wittichii</name>
    <dbReference type="NCBI Taxonomy" id="160791"/>
    <lineage>
        <taxon>Bacteria</taxon>
        <taxon>Pseudomonadati</taxon>
        <taxon>Pseudomonadota</taxon>
        <taxon>Alphaproteobacteria</taxon>
        <taxon>Sphingomonadales</taxon>
        <taxon>Sphingomonadaceae</taxon>
        <taxon>Rhizorhabdus</taxon>
    </lineage>
</organism>
<dbReference type="GO" id="GO:0003824">
    <property type="term" value="F:catalytic activity"/>
    <property type="evidence" value="ECO:0007669"/>
    <property type="project" value="InterPro"/>
</dbReference>
<dbReference type="PROSITE" id="PS51340">
    <property type="entry name" value="MOSC"/>
    <property type="match status" value="1"/>
</dbReference>
<evidence type="ECO:0000259" key="1">
    <source>
        <dbReference type="PROSITE" id="PS51340"/>
    </source>
</evidence>
<dbReference type="Pfam" id="PF03476">
    <property type="entry name" value="MOSC_N"/>
    <property type="match status" value="1"/>
</dbReference>
<dbReference type="GO" id="GO:0030170">
    <property type="term" value="F:pyridoxal phosphate binding"/>
    <property type="evidence" value="ECO:0007669"/>
    <property type="project" value="InterPro"/>
</dbReference>
<dbReference type="InterPro" id="IPR011037">
    <property type="entry name" value="Pyrv_Knase-like_insert_dom_sf"/>
</dbReference>
<reference evidence="2" key="1">
    <citation type="submission" date="2020-07" db="EMBL/GenBank/DDBJ databases">
        <authorList>
            <person name="Camacho E."/>
        </authorList>
    </citation>
    <scope>NUCLEOTIDE SEQUENCE</scope>
    <source>
        <strain evidence="2">MPO218</strain>
    </source>
</reference>
<accession>A0A975D7X1</accession>
<proteinExistence type="predicted"/>
<protein>
    <submittedName>
        <fullName evidence="2">MOSC domain-containing protein</fullName>
    </submittedName>
</protein>
<dbReference type="Pfam" id="PF03473">
    <property type="entry name" value="MOSC"/>
    <property type="match status" value="1"/>
</dbReference>
<reference evidence="2" key="2">
    <citation type="submission" date="2021-04" db="EMBL/GenBank/DDBJ databases">
        <title>Isolation and genomic analysis of the ibuprofen-degrading bacterium Sphingomonas strain MPO218.</title>
        <authorList>
            <person name="Aulestia M."/>
            <person name="Flores A."/>
            <person name="Mangas E.L."/>
            <person name="Perez-Pulido A.J."/>
            <person name="Santero E."/>
            <person name="Camacho E.M."/>
        </authorList>
    </citation>
    <scope>NUCLEOTIDE SEQUENCE</scope>
    <source>
        <strain evidence="2">MPO218</strain>
    </source>
</reference>
<dbReference type="AlphaFoldDB" id="A0A975D7X1"/>
<dbReference type="InterPro" id="IPR005302">
    <property type="entry name" value="MoCF_Sase_C"/>
</dbReference>
<dbReference type="SUPFAM" id="SSF50800">
    <property type="entry name" value="PK beta-barrel domain-like"/>
    <property type="match status" value="1"/>
</dbReference>
<dbReference type="InterPro" id="IPR005303">
    <property type="entry name" value="MOCOS_middle"/>
</dbReference>
<evidence type="ECO:0000313" key="2">
    <source>
        <dbReference type="EMBL" id="QTH24680.1"/>
    </source>
</evidence>
<dbReference type="GO" id="GO:0030151">
    <property type="term" value="F:molybdenum ion binding"/>
    <property type="evidence" value="ECO:0007669"/>
    <property type="project" value="InterPro"/>
</dbReference>
<evidence type="ECO:0000313" key="3">
    <source>
        <dbReference type="Proteomes" id="UP000664914"/>
    </source>
</evidence>
<gene>
    <name evidence="2" type="ORF">HRJ34_25020</name>
</gene>